<dbReference type="EMBL" id="UINC01079022">
    <property type="protein sequence ID" value="SVC20638.1"/>
    <property type="molecule type" value="Genomic_DNA"/>
</dbReference>
<name>A0A382K8I2_9ZZZZ</name>
<gene>
    <name evidence="1" type="ORF">METZ01_LOCUS273492</name>
</gene>
<feature type="non-terminal residue" evidence="1">
    <location>
        <position position="1"/>
    </location>
</feature>
<proteinExistence type="predicted"/>
<sequence>HTELQILIYLQFCADTQRVDFQPLR</sequence>
<organism evidence="1">
    <name type="scientific">marine metagenome</name>
    <dbReference type="NCBI Taxonomy" id="408172"/>
    <lineage>
        <taxon>unclassified sequences</taxon>
        <taxon>metagenomes</taxon>
        <taxon>ecological metagenomes</taxon>
    </lineage>
</organism>
<reference evidence="1" key="1">
    <citation type="submission" date="2018-05" db="EMBL/GenBank/DDBJ databases">
        <authorList>
            <person name="Lanie J.A."/>
            <person name="Ng W.-L."/>
            <person name="Kazmierczak K.M."/>
            <person name="Andrzejewski T.M."/>
            <person name="Davidsen T.M."/>
            <person name="Wayne K.J."/>
            <person name="Tettelin H."/>
            <person name="Glass J.I."/>
            <person name="Rusch D."/>
            <person name="Podicherti R."/>
            <person name="Tsui H.-C.T."/>
            <person name="Winkler M.E."/>
        </authorList>
    </citation>
    <scope>NUCLEOTIDE SEQUENCE</scope>
</reference>
<evidence type="ECO:0000313" key="1">
    <source>
        <dbReference type="EMBL" id="SVC20638.1"/>
    </source>
</evidence>
<dbReference type="AlphaFoldDB" id="A0A382K8I2"/>
<protein>
    <submittedName>
        <fullName evidence="1">Uncharacterized protein</fullName>
    </submittedName>
</protein>
<accession>A0A382K8I2</accession>